<organism evidence="3 4">
    <name type="scientific">Arthrobacter crystallopoietes BAB-32</name>
    <dbReference type="NCBI Taxonomy" id="1246476"/>
    <lineage>
        <taxon>Bacteria</taxon>
        <taxon>Bacillati</taxon>
        <taxon>Actinomycetota</taxon>
        <taxon>Actinomycetes</taxon>
        <taxon>Micrococcales</taxon>
        <taxon>Micrococcaceae</taxon>
        <taxon>Crystallibacter</taxon>
    </lineage>
</organism>
<dbReference type="OrthoDB" id="4394033at2"/>
<evidence type="ECO:0000313" key="3">
    <source>
        <dbReference type="EMBL" id="EMY32179.1"/>
    </source>
</evidence>
<dbReference type="Proteomes" id="UP000010729">
    <property type="component" value="Unassembled WGS sequence"/>
</dbReference>
<sequence>MESNSITIFLAGDVMTGRGVDQLLPSPNPPQLRESFVRDARDYIALAEAANGAIPRPVPIEWPWGDVLQLLDDASPDLRILNLETSVTTSGHFAPGKGIHYRMHPANIGCITVARPDACVLANNHVLDFGVRGLEETLDALRAAGIRTA</sequence>
<reference evidence="3 4" key="1">
    <citation type="journal article" date="2013" name="Genome Announc.">
        <title>Draft Genome Sequence of Arthrobacter crystallopoietes Strain BAB-32, Revealing Genes for Bioremediation.</title>
        <authorList>
            <person name="Joshi M.N."/>
            <person name="Pandit A.S."/>
            <person name="Sharma A."/>
            <person name="Pandya R.V."/>
            <person name="Desai S.M."/>
            <person name="Saxena A.K."/>
            <person name="Bagatharia S.B."/>
        </authorList>
    </citation>
    <scope>NUCLEOTIDE SEQUENCE [LARGE SCALE GENOMIC DNA]</scope>
    <source>
        <strain evidence="3 4">BAB-32</strain>
    </source>
</reference>
<dbReference type="RefSeq" id="WP_005275525.1">
    <property type="nucleotide sequence ID" value="NZ_ANPE02000332.1"/>
</dbReference>
<comment type="similarity">
    <text evidence="1">Belongs to the CapA family.</text>
</comment>
<feature type="non-terminal residue" evidence="3">
    <location>
        <position position="149"/>
    </location>
</feature>
<dbReference type="PANTHER" id="PTHR33393:SF11">
    <property type="entry name" value="POLYGLUTAMINE SYNTHESIS ACCESSORY PROTEIN RV0574C-RELATED"/>
    <property type="match status" value="1"/>
</dbReference>
<dbReference type="InterPro" id="IPR019079">
    <property type="entry name" value="Capsule_synth_CapA"/>
</dbReference>
<comment type="caution">
    <text evidence="3">The sequence shown here is derived from an EMBL/GenBank/DDBJ whole genome shotgun (WGS) entry which is preliminary data.</text>
</comment>
<dbReference type="AlphaFoldDB" id="N1UWN5"/>
<protein>
    <submittedName>
        <fullName evidence="3">Poly-gamma-glutamate synthesis protein</fullName>
    </submittedName>
</protein>
<gene>
    <name evidence="3" type="ORF">D477_021498</name>
</gene>
<dbReference type="Pfam" id="PF09587">
    <property type="entry name" value="PGA_cap"/>
    <property type="match status" value="1"/>
</dbReference>
<dbReference type="SMART" id="SM00854">
    <property type="entry name" value="PGA_cap"/>
    <property type="match status" value="1"/>
</dbReference>
<accession>N1UWN5</accession>
<evidence type="ECO:0000313" key="4">
    <source>
        <dbReference type="Proteomes" id="UP000010729"/>
    </source>
</evidence>
<keyword evidence="4" id="KW-1185">Reference proteome</keyword>
<feature type="domain" description="Capsule synthesis protein CapA" evidence="2">
    <location>
        <begin position="7"/>
        <end position="149"/>
    </location>
</feature>
<dbReference type="InterPro" id="IPR029052">
    <property type="entry name" value="Metallo-depent_PP-like"/>
</dbReference>
<dbReference type="PANTHER" id="PTHR33393">
    <property type="entry name" value="POLYGLUTAMINE SYNTHESIS ACCESSORY PROTEIN RV0574C-RELATED"/>
    <property type="match status" value="1"/>
</dbReference>
<dbReference type="InterPro" id="IPR052169">
    <property type="entry name" value="CW_Biosynth-Accessory"/>
</dbReference>
<dbReference type="SUPFAM" id="SSF56300">
    <property type="entry name" value="Metallo-dependent phosphatases"/>
    <property type="match status" value="1"/>
</dbReference>
<dbReference type="EMBL" id="ANPE02000332">
    <property type="protein sequence ID" value="EMY32179.1"/>
    <property type="molecule type" value="Genomic_DNA"/>
</dbReference>
<evidence type="ECO:0000259" key="2">
    <source>
        <dbReference type="SMART" id="SM00854"/>
    </source>
</evidence>
<name>N1UWN5_9MICC</name>
<proteinExistence type="inferred from homology"/>
<evidence type="ECO:0000256" key="1">
    <source>
        <dbReference type="ARBA" id="ARBA00005662"/>
    </source>
</evidence>